<keyword evidence="3" id="KW-1185">Reference proteome</keyword>
<reference evidence="2 3" key="1">
    <citation type="submission" date="2016-06" db="EMBL/GenBank/DDBJ databases">
        <title>Complete genome sequences of Bordetella bronchialis and Bordetella flabilis.</title>
        <authorList>
            <person name="LiPuma J.J."/>
            <person name="Spilker T."/>
        </authorList>
    </citation>
    <scope>NUCLEOTIDE SEQUENCE [LARGE SCALE GENOMIC DNA]</scope>
    <source>
        <strain evidence="2 3">AU10664</strain>
    </source>
</reference>
<dbReference type="Pfam" id="PF01796">
    <property type="entry name" value="OB_ChsH2_C"/>
    <property type="match status" value="1"/>
</dbReference>
<dbReference type="SUPFAM" id="SSF50249">
    <property type="entry name" value="Nucleic acid-binding proteins"/>
    <property type="match status" value="1"/>
</dbReference>
<dbReference type="InterPro" id="IPR052513">
    <property type="entry name" value="Thioester_dehydratase-like"/>
</dbReference>
<proteinExistence type="predicted"/>
<dbReference type="RefSeq" id="WP_066654039.1">
    <property type="nucleotide sequence ID" value="NZ_CBCSCL010000036.1"/>
</dbReference>
<accession>A0A193G9C8</accession>
<sequence length="119" mass="12675">MSPSRHPLDIQRCTGCGACWTLRPYACASCGGTELQWIRARGAGVVTAISKVMRAPDSFWRAHVPYTLVLVRLDEGPVLMAHAQDPASIGDRVTGAPVEIGGRTLLRFSPRPPPAAGPA</sequence>
<dbReference type="KEGG" id="bfz:BAU07_03180"/>
<dbReference type="PANTHER" id="PTHR34075">
    <property type="entry name" value="BLR3430 PROTEIN"/>
    <property type="match status" value="1"/>
</dbReference>
<feature type="domain" description="4Fe-4S ferredoxin-type" evidence="1">
    <location>
        <begin position="4"/>
        <end position="33"/>
    </location>
</feature>
<dbReference type="EMBL" id="CP016172">
    <property type="protein sequence ID" value="ANN76248.1"/>
    <property type="molecule type" value="Genomic_DNA"/>
</dbReference>
<organism evidence="2 3">
    <name type="scientific">Bordetella flabilis</name>
    <dbReference type="NCBI Taxonomy" id="463014"/>
    <lineage>
        <taxon>Bacteria</taxon>
        <taxon>Pseudomonadati</taxon>
        <taxon>Pseudomonadota</taxon>
        <taxon>Betaproteobacteria</taxon>
        <taxon>Burkholderiales</taxon>
        <taxon>Alcaligenaceae</taxon>
        <taxon>Bordetella</taxon>
    </lineage>
</organism>
<dbReference type="InterPro" id="IPR012340">
    <property type="entry name" value="NA-bd_OB-fold"/>
</dbReference>
<dbReference type="Proteomes" id="UP000091926">
    <property type="component" value="Chromosome"/>
</dbReference>
<name>A0A193G9C8_9BORD</name>
<protein>
    <recommendedName>
        <fullName evidence="1">4Fe-4S ferredoxin-type domain-containing protein</fullName>
    </recommendedName>
</protein>
<dbReference type="PROSITE" id="PS51379">
    <property type="entry name" value="4FE4S_FER_2"/>
    <property type="match status" value="1"/>
</dbReference>
<dbReference type="InterPro" id="IPR017896">
    <property type="entry name" value="4Fe4S_Fe-S-bd"/>
</dbReference>
<evidence type="ECO:0000313" key="3">
    <source>
        <dbReference type="Proteomes" id="UP000091926"/>
    </source>
</evidence>
<dbReference type="AlphaFoldDB" id="A0A193G9C8"/>
<evidence type="ECO:0000313" key="2">
    <source>
        <dbReference type="EMBL" id="ANN76248.1"/>
    </source>
</evidence>
<gene>
    <name evidence="2" type="ORF">BAU07_03180</name>
</gene>
<evidence type="ECO:0000259" key="1">
    <source>
        <dbReference type="PROSITE" id="PS51379"/>
    </source>
</evidence>
<dbReference type="InterPro" id="IPR002878">
    <property type="entry name" value="ChsH2_C"/>
</dbReference>
<dbReference type="STRING" id="463014.BAU07_03180"/>
<dbReference type="PANTHER" id="PTHR34075:SF5">
    <property type="entry name" value="BLR3430 PROTEIN"/>
    <property type="match status" value="1"/>
</dbReference>